<dbReference type="SUPFAM" id="SSF141371">
    <property type="entry name" value="PilZ domain-like"/>
    <property type="match status" value="1"/>
</dbReference>
<evidence type="ECO:0000259" key="2">
    <source>
        <dbReference type="Pfam" id="PF07238"/>
    </source>
</evidence>
<name>C7RPH1_ACCRE</name>
<dbReference type="EMBL" id="CP001715">
    <property type="protein sequence ID" value="ACV37468.1"/>
    <property type="molecule type" value="Genomic_DNA"/>
</dbReference>
<reference evidence="3" key="1">
    <citation type="submission" date="2009-08" db="EMBL/GenBank/DDBJ databases">
        <authorList>
            <consortium name="US DOE Joint Genome Institute"/>
            <person name="Lucas S."/>
            <person name="Copeland A."/>
            <person name="Lapidus A."/>
            <person name="Glavina del Rio T."/>
            <person name="Dalin E."/>
            <person name="Tice H."/>
            <person name="Bruce D."/>
            <person name="Barry K."/>
            <person name="Pitluck S."/>
            <person name="Lowry S."/>
            <person name="Larimer F."/>
            <person name="Land M."/>
            <person name="Hauser L."/>
            <person name="Kyrpides N."/>
            <person name="Ivanova N."/>
            <person name="McMahon K.D."/>
            <person name="Hugenholtz P."/>
        </authorList>
    </citation>
    <scope>NUCLEOTIDE SEQUENCE</scope>
    <source>
        <strain evidence="3">UW-1</strain>
    </source>
</reference>
<keyword evidence="1" id="KW-0973">c-di-GMP</keyword>
<dbReference type="InterPro" id="IPR009875">
    <property type="entry name" value="PilZ_domain"/>
</dbReference>
<reference evidence="3" key="2">
    <citation type="submission" date="2009-09" db="EMBL/GenBank/DDBJ databases">
        <title>Complete sequence of chromosome of Candidatus Accumulibacter phosphatis clade IIA str. UW-1.</title>
        <authorList>
            <consortium name="US DOE Joint Genome Institute"/>
            <person name="Martin H.G."/>
            <person name="Ivanova N."/>
            <person name="Kunin V."/>
            <person name="Warnecke F."/>
            <person name="Barry K."/>
            <person name="He S."/>
            <person name="Salamov A."/>
            <person name="Szeto E."/>
            <person name="Dalin E."/>
            <person name="Pangilinan J.L."/>
            <person name="Lapidus A."/>
            <person name="Lowry S."/>
            <person name="Kyrpides N.C."/>
            <person name="McMahon K.D."/>
            <person name="Hugenholtz P."/>
        </authorList>
    </citation>
    <scope>NUCLEOTIDE SEQUENCE [LARGE SCALE GENOMIC DNA]</scope>
    <source>
        <strain evidence="3">UW-1</strain>
    </source>
</reference>
<comment type="function">
    <text evidence="1">Binds the second messenger bis-(3'-5') cyclic dimeric guanosine monophosphate (c-di-GMP). Can bind two c-di-GMP molecules per monomer. May play a role in bacterial second-messenger regulated processes. Binding to c-di-GMP induces a conformational change of the C- and N-termini resulting in the exposure of a highly negative surface on one side of the protein to a possible effector protein.</text>
</comment>
<dbReference type="eggNOG" id="ENOG5032YUI">
    <property type="taxonomic scope" value="Bacteria"/>
</dbReference>
<dbReference type="HOGENOM" id="CLU_146776_0_0_4"/>
<proteinExistence type="predicted"/>
<organism evidence="3">
    <name type="scientific">Accumulibacter regalis</name>
    <dbReference type="NCBI Taxonomy" id="522306"/>
    <lineage>
        <taxon>Bacteria</taxon>
        <taxon>Pseudomonadati</taxon>
        <taxon>Pseudomonadota</taxon>
        <taxon>Betaproteobacteria</taxon>
        <taxon>Candidatus Accumulibacter</taxon>
    </lineage>
</organism>
<dbReference type="AlphaFoldDB" id="C7RPH1"/>
<gene>
    <name evidence="3" type="ordered locus">CAP2UW1_4227</name>
</gene>
<protein>
    <recommendedName>
        <fullName evidence="1">Cyclic diguanosine monophosphate-binding protein</fullName>
        <shortName evidence="1">c-di-GMP-binding protein</shortName>
    </recommendedName>
    <alternativeName>
        <fullName evidence="1">Pilz domain-containing protein</fullName>
    </alternativeName>
</protein>
<comment type="subunit">
    <text evidence="1">Monomer in both c-di-GMP-bound and free forms.</text>
</comment>
<keyword evidence="1" id="KW-0547">Nucleotide-binding</keyword>
<dbReference type="Pfam" id="PF07238">
    <property type="entry name" value="PilZ"/>
    <property type="match status" value="1"/>
</dbReference>
<dbReference type="PIRSF" id="PIRSF028141">
    <property type="entry name" value="C-di-GMP_BP_PA4608"/>
    <property type="match status" value="1"/>
</dbReference>
<feature type="domain" description="PilZ" evidence="2">
    <location>
        <begin position="4"/>
        <end position="101"/>
    </location>
</feature>
<accession>C7RPH1</accession>
<dbReference type="STRING" id="522306.CAP2UW1_4227"/>
<evidence type="ECO:0000313" key="3">
    <source>
        <dbReference type="EMBL" id="ACV37468.1"/>
    </source>
</evidence>
<dbReference type="OrthoDB" id="5298508at2"/>
<sequence>MTDDRRHYSRIAFASPAQLLVDQQHLAVRLLDISLKGALISLPEGADLRTGAACLLHVQLDETGDAISMQATVAHGDTRQAGLVCNTIDIDSVTHLRRLVELNLGDADLLQRELSALVSE</sequence>
<evidence type="ECO:0000256" key="1">
    <source>
        <dbReference type="PIRNR" id="PIRNR028141"/>
    </source>
</evidence>
<dbReference type="GO" id="GO:0035438">
    <property type="term" value="F:cyclic-di-GMP binding"/>
    <property type="evidence" value="ECO:0007669"/>
    <property type="project" value="InterPro"/>
</dbReference>
<dbReference type="KEGG" id="app:CAP2UW1_4227"/>
<dbReference type="Gene3D" id="2.40.10.220">
    <property type="entry name" value="predicted glycosyltransferase like domains"/>
    <property type="match status" value="1"/>
</dbReference>
<dbReference type="InterPro" id="IPR027021">
    <property type="entry name" value="C-di-GMP_BP_PA4608"/>
</dbReference>